<protein>
    <submittedName>
        <fullName evidence="1">Uncharacterized protein</fullName>
    </submittedName>
</protein>
<reference evidence="1 2" key="1">
    <citation type="submission" date="2018-11" db="EMBL/GenBank/DDBJ databases">
        <authorList>
            <consortium name="Pathogen Informatics"/>
        </authorList>
    </citation>
    <scope>NUCLEOTIDE SEQUENCE [LARGE SCALE GENOMIC DNA]</scope>
</reference>
<dbReference type="SUPFAM" id="SSF56672">
    <property type="entry name" value="DNA/RNA polymerases"/>
    <property type="match status" value="1"/>
</dbReference>
<dbReference type="PANTHER" id="PTHR37984">
    <property type="entry name" value="PROTEIN CBG26694"/>
    <property type="match status" value="1"/>
</dbReference>
<sequence>MHHVFIVLTNCTAVNPMLVSSDIKLNAIIALDFLRAHQLMMDPNNSLLFYFPDQYYSYKRQHTRMVQHEIITGSAPPQRQPPRRIPFYYQTELNSIISHLLSQVIIEPSNCPWADTVILVKKKNGNPRLCVEKQKLNKIIVLDSLPIRRINDTPHM</sequence>
<dbReference type="Proteomes" id="UP000281553">
    <property type="component" value="Unassembled WGS sequence"/>
</dbReference>
<dbReference type="EMBL" id="UYRU01002498">
    <property type="protein sequence ID" value="VDK34254.1"/>
    <property type="molecule type" value="Genomic_DNA"/>
</dbReference>
<dbReference type="OrthoDB" id="6144019at2759"/>
<dbReference type="PANTHER" id="PTHR37984:SF5">
    <property type="entry name" value="PROTEIN NYNRIN-LIKE"/>
    <property type="match status" value="1"/>
</dbReference>
<proteinExistence type="predicted"/>
<gene>
    <name evidence="1" type="ORF">DILT_LOCUS570</name>
</gene>
<evidence type="ECO:0000313" key="1">
    <source>
        <dbReference type="EMBL" id="VDK34254.1"/>
    </source>
</evidence>
<accession>A0A3P6QNU8</accession>
<dbReference type="InterPro" id="IPR050951">
    <property type="entry name" value="Retrovirus_Pol_polyprotein"/>
</dbReference>
<dbReference type="InterPro" id="IPR043502">
    <property type="entry name" value="DNA/RNA_pol_sf"/>
</dbReference>
<dbReference type="AlphaFoldDB" id="A0A3P6QNU8"/>
<evidence type="ECO:0000313" key="2">
    <source>
        <dbReference type="Proteomes" id="UP000281553"/>
    </source>
</evidence>
<dbReference type="Gene3D" id="3.10.10.10">
    <property type="entry name" value="HIV Type 1 Reverse Transcriptase, subunit A, domain 1"/>
    <property type="match status" value="1"/>
</dbReference>
<name>A0A3P6QNU8_DIBLA</name>
<keyword evidence="2" id="KW-1185">Reference proteome</keyword>
<organism evidence="1 2">
    <name type="scientific">Dibothriocephalus latus</name>
    <name type="common">Fish tapeworm</name>
    <name type="synonym">Diphyllobothrium latum</name>
    <dbReference type="NCBI Taxonomy" id="60516"/>
    <lineage>
        <taxon>Eukaryota</taxon>
        <taxon>Metazoa</taxon>
        <taxon>Spiralia</taxon>
        <taxon>Lophotrochozoa</taxon>
        <taxon>Platyhelminthes</taxon>
        <taxon>Cestoda</taxon>
        <taxon>Eucestoda</taxon>
        <taxon>Diphyllobothriidea</taxon>
        <taxon>Diphyllobothriidae</taxon>
        <taxon>Dibothriocephalus</taxon>
    </lineage>
</organism>